<keyword evidence="3" id="KW-1185">Reference proteome</keyword>
<dbReference type="GO" id="GO:0032299">
    <property type="term" value="C:ribonuclease H2 complex"/>
    <property type="evidence" value="ECO:0007669"/>
    <property type="project" value="InterPro"/>
</dbReference>
<dbReference type="PANTHER" id="PTHR47204">
    <property type="entry name" value="OS02G0168900 PROTEIN"/>
    <property type="match status" value="1"/>
</dbReference>
<proteinExistence type="predicted"/>
<sequence>MIAIRSTNAKKCTPNLLPARLNHNGPVNDTNHYWKPETDQKGTPHAYFRGRHLHGTPLALPSTHTGAILQVTDENLPQPRPQAIDEEDGEDEQETAEVKIAERIGDFDEVVVWGHGGEVEGEQDMFIRGVKEWMGFAEAMHGEEEDGEGKDGMKGS</sequence>
<gene>
    <name evidence="2" type="ORF">N0V89_006912</name>
</gene>
<dbReference type="InterPro" id="IPR013924">
    <property type="entry name" value="RNase_H2_suC"/>
</dbReference>
<dbReference type="RefSeq" id="XP_056069925.1">
    <property type="nucleotide sequence ID" value="XM_056215678.1"/>
</dbReference>
<protein>
    <submittedName>
        <fullName evidence="2">Uncharacterized protein</fullName>
    </submittedName>
</protein>
<reference evidence="2" key="1">
    <citation type="submission" date="2022-10" db="EMBL/GenBank/DDBJ databases">
        <title>Tapping the CABI collections for fungal endophytes: first genome assemblies for Collariella, Neodidymelliopsis, Ascochyta clinopodiicola, Didymella pomorum, Didymosphaeria variabile, Neocosmospora piperis and Neocucurbitaria cava.</title>
        <authorList>
            <person name="Hill R."/>
        </authorList>
    </citation>
    <scope>NUCLEOTIDE SEQUENCE</scope>
    <source>
        <strain evidence="2">IMI 356815</strain>
    </source>
</reference>
<name>A0A9W8XIH1_9PLEO</name>
<dbReference type="Proteomes" id="UP001140513">
    <property type="component" value="Unassembled WGS sequence"/>
</dbReference>
<evidence type="ECO:0000256" key="1">
    <source>
        <dbReference type="SAM" id="MobiDB-lite"/>
    </source>
</evidence>
<evidence type="ECO:0000313" key="2">
    <source>
        <dbReference type="EMBL" id="KAJ4351569.1"/>
    </source>
</evidence>
<accession>A0A9W8XIH1</accession>
<dbReference type="Pfam" id="PF08615">
    <property type="entry name" value="RNase_H2_suC"/>
    <property type="match status" value="1"/>
</dbReference>
<dbReference type="Gene3D" id="2.40.128.680">
    <property type="match status" value="1"/>
</dbReference>
<feature type="region of interest" description="Disordered" evidence="1">
    <location>
        <begin position="74"/>
        <end position="94"/>
    </location>
</feature>
<dbReference type="OrthoDB" id="6222486at2759"/>
<organism evidence="2 3">
    <name type="scientific">Didymosphaeria variabile</name>
    <dbReference type="NCBI Taxonomy" id="1932322"/>
    <lineage>
        <taxon>Eukaryota</taxon>
        <taxon>Fungi</taxon>
        <taxon>Dikarya</taxon>
        <taxon>Ascomycota</taxon>
        <taxon>Pezizomycotina</taxon>
        <taxon>Dothideomycetes</taxon>
        <taxon>Pleosporomycetidae</taxon>
        <taxon>Pleosporales</taxon>
        <taxon>Massarineae</taxon>
        <taxon>Didymosphaeriaceae</taxon>
        <taxon>Didymosphaeria</taxon>
    </lineage>
</organism>
<dbReference type="EMBL" id="JAPEUX010000005">
    <property type="protein sequence ID" value="KAJ4351569.1"/>
    <property type="molecule type" value="Genomic_DNA"/>
</dbReference>
<dbReference type="AlphaFoldDB" id="A0A9W8XIH1"/>
<evidence type="ECO:0000313" key="3">
    <source>
        <dbReference type="Proteomes" id="UP001140513"/>
    </source>
</evidence>
<dbReference type="GeneID" id="80910442"/>
<dbReference type="GO" id="GO:0006401">
    <property type="term" value="P:RNA catabolic process"/>
    <property type="evidence" value="ECO:0007669"/>
    <property type="project" value="InterPro"/>
</dbReference>
<dbReference type="CDD" id="cd09271">
    <property type="entry name" value="RNase_H2-C"/>
    <property type="match status" value="1"/>
</dbReference>
<comment type="caution">
    <text evidence="2">The sequence shown here is derived from an EMBL/GenBank/DDBJ whole genome shotgun (WGS) entry which is preliminary data.</text>
</comment>
<dbReference type="PANTHER" id="PTHR47204:SF1">
    <property type="entry name" value="RIBONUCLEASE H2 SUBUNIT C"/>
    <property type="match status" value="1"/>
</dbReference>
<feature type="compositionally biased region" description="Acidic residues" evidence="1">
    <location>
        <begin position="84"/>
        <end position="94"/>
    </location>
</feature>